<dbReference type="SUPFAM" id="SSF56112">
    <property type="entry name" value="Protein kinase-like (PK-like)"/>
    <property type="match status" value="1"/>
</dbReference>
<evidence type="ECO:0000313" key="2">
    <source>
        <dbReference type="EMBL" id="SCB48084.1"/>
    </source>
</evidence>
<dbReference type="InterPro" id="IPR052732">
    <property type="entry name" value="Cell-binding_unc_protein"/>
</dbReference>
<dbReference type="Pfam" id="PF01636">
    <property type="entry name" value="APH"/>
    <property type="match status" value="1"/>
</dbReference>
<dbReference type="InterPro" id="IPR027417">
    <property type="entry name" value="P-loop_NTPase"/>
</dbReference>
<name>A0A1C3X7X5_9BRAD</name>
<sequence>MVLAMSASMKDDTAAQERIFRMLTDHPGVMRIDTHAASVFLDARRALKIKRAVQFPFLDYSTLEKRKAACEEEIRVNRPLAPQIYHGVVAITEEPDGSVKVAGAGRPIEYAVEMSRFDESRTLDHLAEAGPLDAKLASATADAIAASHATATHADGKAWVSSIPALIDGNTNGLRAGGHFSADEIEQLGNASHAAYLRIRPLLAERGRRGFVRRCHGDLHLANIVMIDDRPVLFDAIEFDAQMATVDVLYDLAFTLMDLLQHHQPGAANMVLNRYLAATPADNLDALSALPLFMSIRAAIRAQVTLARLKPPHSGDPGIVDQARRYFDLAGTLIRPPAPRLIAVGGLSGTGKTALAHALAPVVAPEPGAVVLRSDLVRKQMFAVEDTHRLPPSAYKPEVTARVYDTLVQQARRVLAQGHSAIVDGVFAREDERDAIAALARKCNVTLNGLFLVADLATRQARIGSRQGDASDATPEVAALQEHYNIGHVGWATIDASGTQEQTLQNCRNVIAEGETRQSD</sequence>
<evidence type="ECO:0000313" key="3">
    <source>
        <dbReference type="Proteomes" id="UP000183174"/>
    </source>
</evidence>
<dbReference type="Gene3D" id="3.90.1200.10">
    <property type="match status" value="1"/>
</dbReference>
<reference evidence="2 3" key="1">
    <citation type="submission" date="2016-08" db="EMBL/GenBank/DDBJ databases">
        <authorList>
            <person name="Seilhamer J.J."/>
        </authorList>
    </citation>
    <scope>NUCLEOTIDE SEQUENCE [LARGE SCALE GENOMIC DNA]</scope>
    <source>
        <strain evidence="2 3">CCBAU 10071</strain>
    </source>
</reference>
<dbReference type="Pfam" id="PF13671">
    <property type="entry name" value="AAA_33"/>
    <property type="match status" value="1"/>
</dbReference>
<dbReference type="PANTHER" id="PTHR43883">
    <property type="entry name" value="SLR0207 PROTEIN"/>
    <property type="match status" value="1"/>
</dbReference>
<dbReference type="InterPro" id="IPR011009">
    <property type="entry name" value="Kinase-like_dom_sf"/>
</dbReference>
<dbReference type="EMBL" id="FMAE01000010">
    <property type="protein sequence ID" value="SCB48084.1"/>
    <property type="molecule type" value="Genomic_DNA"/>
</dbReference>
<proteinExistence type="predicted"/>
<dbReference type="Proteomes" id="UP000183174">
    <property type="component" value="Unassembled WGS sequence"/>
</dbReference>
<protein>
    <recommendedName>
        <fullName evidence="1">Aminoglycoside phosphotransferase domain-containing protein</fullName>
    </recommendedName>
</protein>
<dbReference type="AlphaFoldDB" id="A0A1C3X7X5"/>
<evidence type="ECO:0000259" key="1">
    <source>
        <dbReference type="Pfam" id="PF01636"/>
    </source>
</evidence>
<dbReference type="SUPFAM" id="SSF52540">
    <property type="entry name" value="P-loop containing nucleoside triphosphate hydrolases"/>
    <property type="match status" value="1"/>
</dbReference>
<dbReference type="Gene3D" id="3.40.50.300">
    <property type="entry name" value="P-loop containing nucleotide triphosphate hydrolases"/>
    <property type="match status" value="1"/>
</dbReference>
<organism evidence="2 3">
    <name type="scientific">Bradyrhizobium yuanmingense</name>
    <dbReference type="NCBI Taxonomy" id="108015"/>
    <lineage>
        <taxon>Bacteria</taxon>
        <taxon>Pseudomonadati</taxon>
        <taxon>Pseudomonadota</taxon>
        <taxon>Alphaproteobacteria</taxon>
        <taxon>Hyphomicrobiales</taxon>
        <taxon>Nitrobacteraceae</taxon>
        <taxon>Bradyrhizobium</taxon>
    </lineage>
</organism>
<accession>A0A1C3X7X5</accession>
<dbReference type="InterPro" id="IPR002575">
    <property type="entry name" value="Aminoglycoside_PTrfase"/>
</dbReference>
<gene>
    <name evidence="2" type="ORF">GA0061099_101033</name>
</gene>
<feature type="domain" description="Aminoglycoside phosphotransferase" evidence="1">
    <location>
        <begin position="117"/>
        <end position="278"/>
    </location>
</feature>
<dbReference type="PANTHER" id="PTHR43883:SF1">
    <property type="entry name" value="GLUCONOKINASE"/>
    <property type="match status" value="1"/>
</dbReference>